<protein>
    <recommendedName>
        <fullName evidence="4">DUF5082 domain-containing protein</fullName>
    </recommendedName>
</protein>
<accession>A0ABV9Q751</accession>
<name>A0ABV9Q751_9BACL</name>
<comment type="caution">
    <text evidence="2">The sequence shown here is derived from an EMBL/GenBank/DDBJ whole genome shotgun (WGS) entry which is preliminary data.</text>
</comment>
<dbReference type="EMBL" id="JBHSHC010000128">
    <property type="protein sequence ID" value="MFC4769372.1"/>
    <property type="molecule type" value="Genomic_DNA"/>
</dbReference>
<organism evidence="2 3">
    <name type="scientific">Effusibacillus consociatus</name>
    <dbReference type="NCBI Taxonomy" id="1117041"/>
    <lineage>
        <taxon>Bacteria</taxon>
        <taxon>Bacillati</taxon>
        <taxon>Bacillota</taxon>
        <taxon>Bacilli</taxon>
        <taxon>Bacillales</taxon>
        <taxon>Alicyclobacillaceae</taxon>
        <taxon>Effusibacillus</taxon>
    </lineage>
</organism>
<dbReference type="SUPFAM" id="SSF57997">
    <property type="entry name" value="Tropomyosin"/>
    <property type="match status" value="1"/>
</dbReference>
<reference evidence="3" key="1">
    <citation type="journal article" date="2019" name="Int. J. Syst. Evol. Microbiol.">
        <title>The Global Catalogue of Microorganisms (GCM) 10K type strain sequencing project: providing services to taxonomists for standard genome sequencing and annotation.</title>
        <authorList>
            <consortium name="The Broad Institute Genomics Platform"/>
            <consortium name="The Broad Institute Genome Sequencing Center for Infectious Disease"/>
            <person name="Wu L."/>
            <person name="Ma J."/>
        </authorList>
    </citation>
    <scope>NUCLEOTIDE SEQUENCE [LARGE SCALE GENOMIC DNA]</scope>
    <source>
        <strain evidence="3">WYCCWR 12678</strain>
    </source>
</reference>
<gene>
    <name evidence="2" type="ORF">ACFO8Q_18750</name>
</gene>
<evidence type="ECO:0000313" key="2">
    <source>
        <dbReference type="EMBL" id="MFC4769372.1"/>
    </source>
</evidence>
<keyword evidence="1" id="KW-0175">Coiled coil</keyword>
<dbReference type="Proteomes" id="UP001596002">
    <property type="component" value="Unassembled WGS sequence"/>
</dbReference>
<keyword evidence="3" id="KW-1185">Reference proteome</keyword>
<evidence type="ECO:0000313" key="3">
    <source>
        <dbReference type="Proteomes" id="UP001596002"/>
    </source>
</evidence>
<evidence type="ECO:0000256" key="1">
    <source>
        <dbReference type="SAM" id="Coils"/>
    </source>
</evidence>
<evidence type="ECO:0008006" key="4">
    <source>
        <dbReference type="Google" id="ProtNLM"/>
    </source>
</evidence>
<sequence length="131" mass="15470">MSDIYSPWYEELFQLKKRLDQIEEELKKLREQSRVGTIEYHIENLTVESIQNGILDLGVHMGNETDKRIMSGGGDQEASNRKPLKERVQVLEGDLQEVKDKLQGWEERLQTLEKQSRVMDERLRYLEAMHP</sequence>
<dbReference type="RefSeq" id="WP_380027811.1">
    <property type="nucleotide sequence ID" value="NZ_JBHSHC010000128.1"/>
</dbReference>
<feature type="coiled-coil region" evidence="1">
    <location>
        <begin position="88"/>
        <end position="122"/>
    </location>
</feature>
<feature type="coiled-coil region" evidence="1">
    <location>
        <begin position="12"/>
        <end position="39"/>
    </location>
</feature>
<proteinExistence type="predicted"/>